<organism evidence="2 3">
    <name type="scientific">Dendrobium chrysotoxum</name>
    <name type="common">Orchid</name>
    <dbReference type="NCBI Taxonomy" id="161865"/>
    <lineage>
        <taxon>Eukaryota</taxon>
        <taxon>Viridiplantae</taxon>
        <taxon>Streptophyta</taxon>
        <taxon>Embryophyta</taxon>
        <taxon>Tracheophyta</taxon>
        <taxon>Spermatophyta</taxon>
        <taxon>Magnoliopsida</taxon>
        <taxon>Liliopsida</taxon>
        <taxon>Asparagales</taxon>
        <taxon>Orchidaceae</taxon>
        <taxon>Epidendroideae</taxon>
        <taxon>Malaxideae</taxon>
        <taxon>Dendrobiinae</taxon>
        <taxon>Dendrobium</taxon>
    </lineage>
</organism>
<reference evidence="2 3" key="1">
    <citation type="journal article" date="2021" name="Hortic Res">
        <title>Chromosome-scale assembly of the Dendrobium chrysotoxum genome enhances the understanding of orchid evolution.</title>
        <authorList>
            <person name="Zhang Y."/>
            <person name="Zhang G.Q."/>
            <person name="Zhang D."/>
            <person name="Liu X.D."/>
            <person name="Xu X.Y."/>
            <person name="Sun W.H."/>
            <person name="Yu X."/>
            <person name="Zhu X."/>
            <person name="Wang Z.W."/>
            <person name="Zhao X."/>
            <person name="Zhong W.Y."/>
            <person name="Chen H."/>
            <person name="Yin W.L."/>
            <person name="Huang T."/>
            <person name="Niu S.C."/>
            <person name="Liu Z.J."/>
        </authorList>
    </citation>
    <scope>NUCLEOTIDE SEQUENCE [LARGE SCALE GENOMIC DNA]</scope>
    <source>
        <strain evidence="2">Lindl</strain>
    </source>
</reference>
<protein>
    <submittedName>
        <fullName evidence="2">Uncharacterized protein</fullName>
    </submittedName>
</protein>
<sequence length="173" mass="18716">MMTTTRCSPHRSFVVRSEATMTTGEGARQEGQPRNPVSLTFDPNRRGSLPQSKARDLAAGARYLPHLQILLDAQNFSSAGKSSTKRDAEAVQLLLVRGSANYKDFIYEPTEAPLAPFAGFDWSARCDLKRWSVRLLDRHQAGGGVLPPRSVIGTAAAGEEDVIGADLLIHIGG</sequence>
<feature type="region of interest" description="Disordered" evidence="1">
    <location>
        <begin position="18"/>
        <end position="51"/>
    </location>
</feature>
<dbReference type="Proteomes" id="UP000775213">
    <property type="component" value="Unassembled WGS sequence"/>
</dbReference>
<accession>A0AAV7GFR6</accession>
<keyword evidence="3" id="KW-1185">Reference proteome</keyword>
<evidence type="ECO:0000256" key="1">
    <source>
        <dbReference type="SAM" id="MobiDB-lite"/>
    </source>
</evidence>
<proteinExistence type="predicted"/>
<dbReference type="AlphaFoldDB" id="A0AAV7GFR6"/>
<dbReference type="EMBL" id="JAGFBR010000010">
    <property type="protein sequence ID" value="KAH0460650.1"/>
    <property type="molecule type" value="Genomic_DNA"/>
</dbReference>
<name>A0AAV7GFR6_DENCH</name>
<gene>
    <name evidence="2" type="ORF">IEQ34_011313</name>
</gene>
<evidence type="ECO:0000313" key="3">
    <source>
        <dbReference type="Proteomes" id="UP000775213"/>
    </source>
</evidence>
<evidence type="ECO:0000313" key="2">
    <source>
        <dbReference type="EMBL" id="KAH0460650.1"/>
    </source>
</evidence>
<comment type="caution">
    <text evidence="2">The sequence shown here is derived from an EMBL/GenBank/DDBJ whole genome shotgun (WGS) entry which is preliminary data.</text>
</comment>